<protein>
    <submittedName>
        <fullName evidence="6">3-hydroxyisobutyrate dehydrogenase</fullName>
    </submittedName>
</protein>
<dbReference type="Gene3D" id="3.40.50.720">
    <property type="entry name" value="NAD(P)-binding Rossmann-like Domain"/>
    <property type="match status" value="1"/>
</dbReference>
<dbReference type="SUPFAM" id="SSF48179">
    <property type="entry name" value="6-phosphogluconate dehydrogenase C-terminal domain-like"/>
    <property type="match status" value="1"/>
</dbReference>
<dbReference type="OrthoDB" id="9786703at2"/>
<dbReference type="InterPro" id="IPR029154">
    <property type="entry name" value="HIBADH-like_NADP-bd"/>
</dbReference>
<dbReference type="GO" id="GO:0051287">
    <property type="term" value="F:NAD binding"/>
    <property type="evidence" value="ECO:0007669"/>
    <property type="project" value="InterPro"/>
</dbReference>
<dbReference type="InterPro" id="IPR006115">
    <property type="entry name" value="6PGDH_NADP-bd"/>
</dbReference>
<dbReference type="InterPro" id="IPR036291">
    <property type="entry name" value="NAD(P)-bd_dom_sf"/>
</dbReference>
<dbReference type="InterPro" id="IPR051265">
    <property type="entry name" value="HIBADH-related_NP60_sf"/>
</dbReference>
<keyword evidence="7" id="KW-1185">Reference proteome</keyword>
<accession>A0A1H4ANM9</accession>
<dbReference type="Proteomes" id="UP000199656">
    <property type="component" value="Unassembled WGS sequence"/>
</dbReference>
<dbReference type="InterPro" id="IPR008927">
    <property type="entry name" value="6-PGluconate_DH-like_C_sf"/>
</dbReference>
<sequence>METIGFIGTGNLGYPIAENILKAGYKLKVYNRTASKAKPLEALGAELVDSPQAAASKGGIVMSLVADDRAVEAINTDALLAALGEGGIHVSMSTISPDGARKMAEKCKAAGVHYVAAPVFARPNAAANKVGNAVISGDAGAKERIKPLLSAGFAKNIFDLGEDPGHANVLKLIGNFMIAASIELMSEAFTLAEKNGLEVKTVYEMLTSTLFASPIFRNYGGMILERQFAGNPSFDAALGLKDINLVLQTGRNTLTPLPMADLVHSRLTTVLAQGVKDADWLALATGAMKDAGLKI</sequence>
<dbReference type="EMBL" id="FNRL01000006">
    <property type="protein sequence ID" value="SEA37559.1"/>
    <property type="molecule type" value="Genomic_DNA"/>
</dbReference>
<name>A0A1H4ANM9_9BACT</name>
<feature type="active site" evidence="3">
    <location>
        <position position="171"/>
    </location>
</feature>
<dbReference type="PANTHER" id="PTHR43580">
    <property type="entry name" value="OXIDOREDUCTASE GLYR1-RELATED"/>
    <property type="match status" value="1"/>
</dbReference>
<dbReference type="InterPro" id="IPR015815">
    <property type="entry name" value="HIBADH-related"/>
</dbReference>
<evidence type="ECO:0000256" key="3">
    <source>
        <dbReference type="PIRSR" id="PIRSR000103-1"/>
    </source>
</evidence>
<dbReference type="Gene3D" id="1.10.1040.10">
    <property type="entry name" value="N-(1-d-carboxylethyl)-l-norvaline Dehydrogenase, domain 2"/>
    <property type="match status" value="1"/>
</dbReference>
<dbReference type="PANTHER" id="PTHR43580:SF2">
    <property type="entry name" value="CYTOKINE-LIKE NUCLEAR FACTOR N-PAC"/>
    <property type="match status" value="1"/>
</dbReference>
<dbReference type="Pfam" id="PF03446">
    <property type="entry name" value="NAD_binding_2"/>
    <property type="match status" value="1"/>
</dbReference>
<dbReference type="Pfam" id="PF14833">
    <property type="entry name" value="NAD_binding_11"/>
    <property type="match status" value="1"/>
</dbReference>
<dbReference type="AlphaFoldDB" id="A0A1H4ANM9"/>
<evidence type="ECO:0000259" key="5">
    <source>
        <dbReference type="Pfam" id="PF14833"/>
    </source>
</evidence>
<dbReference type="PIRSF" id="PIRSF000103">
    <property type="entry name" value="HIBADH"/>
    <property type="match status" value="1"/>
</dbReference>
<evidence type="ECO:0000256" key="1">
    <source>
        <dbReference type="ARBA" id="ARBA00023002"/>
    </source>
</evidence>
<keyword evidence="2" id="KW-0520">NAD</keyword>
<reference evidence="7" key="1">
    <citation type="submission" date="2016-10" db="EMBL/GenBank/DDBJ databases">
        <authorList>
            <person name="Varghese N."/>
            <person name="Submissions S."/>
        </authorList>
    </citation>
    <scope>NUCLEOTIDE SEQUENCE [LARGE SCALE GENOMIC DNA]</scope>
    <source>
        <strain evidence="7">DSM 23920</strain>
    </source>
</reference>
<organism evidence="6 7">
    <name type="scientific">Chitinophaga terrae</name>
    <name type="common">ex Kim and Jung 2007</name>
    <dbReference type="NCBI Taxonomy" id="408074"/>
    <lineage>
        <taxon>Bacteria</taxon>
        <taxon>Pseudomonadati</taxon>
        <taxon>Bacteroidota</taxon>
        <taxon>Chitinophagia</taxon>
        <taxon>Chitinophagales</taxon>
        <taxon>Chitinophagaceae</taxon>
        <taxon>Chitinophaga</taxon>
    </lineage>
</organism>
<dbReference type="STRING" id="408074.SAMN05660909_01683"/>
<dbReference type="GO" id="GO:0050661">
    <property type="term" value="F:NADP binding"/>
    <property type="evidence" value="ECO:0007669"/>
    <property type="project" value="InterPro"/>
</dbReference>
<feature type="domain" description="6-phosphogluconate dehydrogenase NADP-binding" evidence="4">
    <location>
        <begin position="3"/>
        <end position="157"/>
    </location>
</feature>
<dbReference type="InterPro" id="IPR013328">
    <property type="entry name" value="6PGD_dom2"/>
</dbReference>
<keyword evidence="1" id="KW-0560">Oxidoreductase</keyword>
<dbReference type="GO" id="GO:0016491">
    <property type="term" value="F:oxidoreductase activity"/>
    <property type="evidence" value="ECO:0007669"/>
    <property type="project" value="UniProtKB-KW"/>
</dbReference>
<proteinExistence type="predicted"/>
<evidence type="ECO:0000259" key="4">
    <source>
        <dbReference type="Pfam" id="PF03446"/>
    </source>
</evidence>
<evidence type="ECO:0000313" key="6">
    <source>
        <dbReference type="EMBL" id="SEA37559.1"/>
    </source>
</evidence>
<evidence type="ECO:0000256" key="2">
    <source>
        <dbReference type="ARBA" id="ARBA00023027"/>
    </source>
</evidence>
<dbReference type="RefSeq" id="WP_089760555.1">
    <property type="nucleotide sequence ID" value="NZ_BKAT01000009.1"/>
</dbReference>
<feature type="domain" description="3-hydroxyisobutyrate dehydrogenase-like NAD-binding" evidence="5">
    <location>
        <begin position="165"/>
        <end position="283"/>
    </location>
</feature>
<evidence type="ECO:0000313" key="7">
    <source>
        <dbReference type="Proteomes" id="UP000199656"/>
    </source>
</evidence>
<dbReference type="SUPFAM" id="SSF51735">
    <property type="entry name" value="NAD(P)-binding Rossmann-fold domains"/>
    <property type="match status" value="1"/>
</dbReference>
<gene>
    <name evidence="6" type="ORF">SAMN05660909_01683</name>
</gene>